<evidence type="ECO:0000256" key="8">
    <source>
        <dbReference type="SAM" id="Phobius"/>
    </source>
</evidence>
<dbReference type="InterPro" id="IPR035921">
    <property type="entry name" value="F/V-ATP_Csub_sf"/>
</dbReference>
<proteinExistence type="inferred from homology"/>
<dbReference type="PRINTS" id="PR00124">
    <property type="entry name" value="ATPASEC"/>
</dbReference>
<evidence type="ECO:0000313" key="11">
    <source>
        <dbReference type="Proteomes" id="UP000179157"/>
    </source>
</evidence>
<comment type="similarity">
    <text evidence="2">Belongs to the ATPase C chain family.</text>
</comment>
<evidence type="ECO:0000259" key="9">
    <source>
        <dbReference type="Pfam" id="PF00137"/>
    </source>
</evidence>
<evidence type="ECO:0000256" key="4">
    <source>
        <dbReference type="ARBA" id="ARBA00022989"/>
    </source>
</evidence>
<dbReference type="STRING" id="1817864.A2Z21_09265"/>
<dbReference type="SUPFAM" id="SSF81333">
    <property type="entry name" value="F1F0 ATP synthase subunit C"/>
    <property type="match status" value="1"/>
</dbReference>
<keyword evidence="5 8" id="KW-0472">Membrane</keyword>
<dbReference type="Pfam" id="PF00137">
    <property type="entry name" value="ATP-synt_C"/>
    <property type="match status" value="1"/>
</dbReference>
<gene>
    <name evidence="10" type="ORF">A2Z21_09265</name>
</gene>
<dbReference type="Gene3D" id="1.20.20.10">
    <property type="entry name" value="F1F0 ATP synthase subunit C"/>
    <property type="match status" value="1"/>
</dbReference>
<dbReference type="InterPro" id="IPR000454">
    <property type="entry name" value="ATP_synth_F0_csu"/>
</dbReference>
<accession>A0A1F5UVU5</accession>
<dbReference type="InterPro" id="IPR038662">
    <property type="entry name" value="ATP_synth_F0_csu_sf"/>
</dbReference>
<evidence type="ECO:0000256" key="1">
    <source>
        <dbReference type="ARBA" id="ARBA00004141"/>
    </source>
</evidence>
<protein>
    <recommendedName>
        <fullName evidence="6">ATP synthase F(0) sector subunit c</fullName>
    </recommendedName>
    <alternativeName>
        <fullName evidence="7">F-type ATPase subunit c</fullName>
    </alternativeName>
</protein>
<evidence type="ECO:0000256" key="5">
    <source>
        <dbReference type="ARBA" id="ARBA00023136"/>
    </source>
</evidence>
<dbReference type="GO" id="GO:0015986">
    <property type="term" value="P:proton motive force-driven ATP synthesis"/>
    <property type="evidence" value="ECO:0007669"/>
    <property type="project" value="InterPro"/>
</dbReference>
<dbReference type="InterPro" id="IPR002379">
    <property type="entry name" value="ATPase_proteolipid_c-like_dom"/>
</dbReference>
<evidence type="ECO:0000256" key="7">
    <source>
        <dbReference type="ARBA" id="ARBA00032887"/>
    </source>
</evidence>
<keyword evidence="3 8" id="KW-0812">Transmembrane</keyword>
<feature type="transmembrane region" description="Helical" evidence="8">
    <location>
        <begin position="40"/>
        <end position="65"/>
    </location>
</feature>
<dbReference type="GO" id="GO:0045259">
    <property type="term" value="C:proton-transporting ATP synthase complex"/>
    <property type="evidence" value="ECO:0007669"/>
    <property type="project" value="InterPro"/>
</dbReference>
<keyword evidence="4 8" id="KW-1133">Transmembrane helix</keyword>
<dbReference type="GO" id="GO:0033177">
    <property type="term" value="C:proton-transporting two-sector ATPase complex, proton-transporting domain"/>
    <property type="evidence" value="ECO:0007669"/>
    <property type="project" value="InterPro"/>
</dbReference>
<evidence type="ECO:0000256" key="3">
    <source>
        <dbReference type="ARBA" id="ARBA00022692"/>
    </source>
</evidence>
<name>A0A1F5UVU5_FRAXR</name>
<sequence length="98" mass="9859">MVFNAILVGLALYGWAQEAANPETATAGLTDSGMKTIGAGLAFLGGAIGTGMAQSRIIAAVLGAVAEDPGQLGFGIFLIAFPETLVILGFVMAFILKG</sequence>
<dbReference type="CDD" id="cd18181">
    <property type="entry name" value="ATP-synt_Vo_Ao_c_TtATPase_like"/>
    <property type="match status" value="1"/>
</dbReference>
<dbReference type="EMBL" id="MFGX01000059">
    <property type="protein sequence ID" value="OGF55268.1"/>
    <property type="molecule type" value="Genomic_DNA"/>
</dbReference>
<comment type="caution">
    <text evidence="10">The sequence shown here is derived from an EMBL/GenBank/DDBJ whole genome shotgun (WGS) entry which is preliminary data.</text>
</comment>
<feature type="domain" description="V-ATPase proteolipid subunit C-like" evidence="9">
    <location>
        <begin position="37"/>
        <end position="96"/>
    </location>
</feature>
<organism evidence="10 11">
    <name type="scientific">Fraserbacteria sp. (strain RBG_16_55_9)</name>
    <dbReference type="NCBI Taxonomy" id="1817864"/>
    <lineage>
        <taxon>Bacteria</taxon>
        <taxon>Candidatus Fraseribacteriota</taxon>
    </lineage>
</organism>
<evidence type="ECO:0000256" key="2">
    <source>
        <dbReference type="ARBA" id="ARBA00006704"/>
    </source>
</evidence>
<dbReference type="GO" id="GO:0015078">
    <property type="term" value="F:proton transmembrane transporter activity"/>
    <property type="evidence" value="ECO:0007669"/>
    <property type="project" value="InterPro"/>
</dbReference>
<feature type="transmembrane region" description="Helical" evidence="8">
    <location>
        <begin position="72"/>
        <end position="96"/>
    </location>
</feature>
<evidence type="ECO:0000256" key="6">
    <source>
        <dbReference type="ARBA" id="ARBA00032200"/>
    </source>
</evidence>
<comment type="subcellular location">
    <subcellularLocation>
        <location evidence="1">Membrane</location>
        <topology evidence="1">Multi-pass membrane protein</topology>
    </subcellularLocation>
</comment>
<evidence type="ECO:0000313" key="10">
    <source>
        <dbReference type="EMBL" id="OGF55268.1"/>
    </source>
</evidence>
<dbReference type="AlphaFoldDB" id="A0A1F5UVU5"/>
<reference evidence="10 11" key="1">
    <citation type="journal article" date="2016" name="Nat. Commun.">
        <title>Thousands of microbial genomes shed light on interconnected biogeochemical processes in an aquifer system.</title>
        <authorList>
            <person name="Anantharaman K."/>
            <person name="Brown C.T."/>
            <person name="Hug L.A."/>
            <person name="Sharon I."/>
            <person name="Castelle C.J."/>
            <person name="Probst A.J."/>
            <person name="Thomas B.C."/>
            <person name="Singh A."/>
            <person name="Wilkins M.J."/>
            <person name="Karaoz U."/>
            <person name="Brodie E.L."/>
            <person name="Williams K.H."/>
            <person name="Hubbard S.S."/>
            <person name="Banfield J.F."/>
        </authorList>
    </citation>
    <scope>NUCLEOTIDE SEQUENCE [LARGE SCALE GENOMIC DNA]</scope>
    <source>
        <strain evidence="11">RBG_16_55_9</strain>
    </source>
</reference>
<dbReference type="Proteomes" id="UP000179157">
    <property type="component" value="Unassembled WGS sequence"/>
</dbReference>